<organism evidence="1 2">
    <name type="scientific">Natrinema soli</name>
    <dbReference type="NCBI Taxonomy" id="1930624"/>
    <lineage>
        <taxon>Archaea</taxon>
        <taxon>Methanobacteriati</taxon>
        <taxon>Methanobacteriota</taxon>
        <taxon>Stenosarchaea group</taxon>
        <taxon>Halobacteria</taxon>
        <taxon>Halobacteriales</taxon>
        <taxon>Natrialbaceae</taxon>
        <taxon>Natrinema</taxon>
    </lineage>
</organism>
<evidence type="ECO:0000313" key="2">
    <source>
        <dbReference type="Proteomes" id="UP001596383"/>
    </source>
</evidence>
<comment type="caution">
    <text evidence="1">The sequence shown here is derived from an EMBL/GenBank/DDBJ whole genome shotgun (WGS) entry which is preliminary data.</text>
</comment>
<reference evidence="1 2" key="1">
    <citation type="journal article" date="2019" name="Int. J. Syst. Evol. Microbiol.">
        <title>The Global Catalogue of Microorganisms (GCM) 10K type strain sequencing project: providing services to taxonomists for standard genome sequencing and annotation.</title>
        <authorList>
            <consortium name="The Broad Institute Genomics Platform"/>
            <consortium name="The Broad Institute Genome Sequencing Center for Infectious Disease"/>
            <person name="Wu L."/>
            <person name="Ma J."/>
        </authorList>
    </citation>
    <scope>NUCLEOTIDE SEQUENCE [LARGE SCALE GENOMIC DNA]</scope>
    <source>
        <strain evidence="1 2">LMG 29247</strain>
    </source>
</reference>
<proteinExistence type="predicted"/>
<accession>A0ABD5SUB1</accession>
<dbReference type="Proteomes" id="UP001596383">
    <property type="component" value="Unassembled WGS sequence"/>
</dbReference>
<dbReference type="EMBL" id="JBHSWV010000298">
    <property type="protein sequence ID" value="MFC6766848.1"/>
    <property type="molecule type" value="Genomic_DNA"/>
</dbReference>
<evidence type="ECO:0000313" key="1">
    <source>
        <dbReference type="EMBL" id="MFC6766848.1"/>
    </source>
</evidence>
<gene>
    <name evidence="1" type="ORF">ACFQE6_18235</name>
</gene>
<keyword evidence="2" id="KW-1185">Reference proteome</keyword>
<dbReference type="RefSeq" id="WP_273739808.1">
    <property type="nucleotide sequence ID" value="NZ_JAQIVI010000298.1"/>
</dbReference>
<protein>
    <submittedName>
        <fullName evidence="1">Uncharacterized protein</fullName>
    </submittedName>
</protein>
<name>A0ABD5SUB1_9EURY</name>
<dbReference type="AlphaFoldDB" id="A0ABD5SUB1"/>
<sequence length="103" mass="11361">MIAERDLARTYNGAAYEDPWTAVLDYQTVMRYANEHPNKGSGVIATALEIPRVVFEFNLEIRTAAVSDPVQSLVDVIDQSGIAQLSEPRTQIVARAKPRATNS</sequence>